<dbReference type="InterPro" id="IPR025652">
    <property type="entry name" value="TesB_C"/>
</dbReference>
<dbReference type="InterPro" id="IPR003703">
    <property type="entry name" value="Acyl_CoA_thio"/>
</dbReference>
<organism evidence="5 6">
    <name type="scientific">Lachancea lanzarotensis</name>
    <dbReference type="NCBI Taxonomy" id="1245769"/>
    <lineage>
        <taxon>Eukaryota</taxon>
        <taxon>Fungi</taxon>
        <taxon>Dikarya</taxon>
        <taxon>Ascomycota</taxon>
        <taxon>Saccharomycotina</taxon>
        <taxon>Saccharomycetes</taxon>
        <taxon>Saccharomycetales</taxon>
        <taxon>Saccharomycetaceae</taxon>
        <taxon>Lachancea</taxon>
    </lineage>
</organism>
<dbReference type="CDD" id="cd03444">
    <property type="entry name" value="Thioesterase_II_repeat1"/>
    <property type="match status" value="1"/>
</dbReference>
<dbReference type="RefSeq" id="XP_022628900.1">
    <property type="nucleotide sequence ID" value="XM_022771726.1"/>
</dbReference>
<comment type="similarity">
    <text evidence="1">Belongs to the C/M/P thioester hydrolase family.</text>
</comment>
<dbReference type="InterPro" id="IPR042171">
    <property type="entry name" value="Acyl-CoA_hotdog"/>
</dbReference>
<dbReference type="GeneID" id="34686146"/>
<reference evidence="5 6" key="1">
    <citation type="submission" date="2014-12" db="EMBL/GenBank/DDBJ databases">
        <authorList>
            <person name="Neuveglise Cecile"/>
        </authorList>
    </citation>
    <scope>NUCLEOTIDE SEQUENCE [LARGE SCALE GENOMIC DNA]</scope>
    <source>
        <strain evidence="5 6">CBS 12615</strain>
    </source>
</reference>
<dbReference type="OrthoDB" id="68328at2759"/>
<dbReference type="GO" id="GO:0006637">
    <property type="term" value="P:acyl-CoA metabolic process"/>
    <property type="evidence" value="ECO:0007669"/>
    <property type="project" value="InterPro"/>
</dbReference>
<feature type="domain" description="Acyl-CoA thioesterase 2 C-terminal" evidence="3">
    <location>
        <begin position="224"/>
        <end position="315"/>
    </location>
</feature>
<protein>
    <submittedName>
        <fullName evidence="5">LALA0S06e01112g1_1</fullName>
    </submittedName>
</protein>
<dbReference type="GO" id="GO:0006635">
    <property type="term" value="P:fatty acid beta-oxidation"/>
    <property type="evidence" value="ECO:0007669"/>
    <property type="project" value="EnsemblFungi"/>
</dbReference>
<dbReference type="GO" id="GO:0008474">
    <property type="term" value="F:palmitoyl-(protein) hydrolase activity"/>
    <property type="evidence" value="ECO:0007669"/>
    <property type="project" value="EnsemblFungi"/>
</dbReference>
<keyword evidence="2" id="KW-0378">Hydrolase</keyword>
<sequence>MLPRLLALIRTSETKFVSAVPGHAPPGAKATFGGTIVAQSLWAAIKTTSSSFEPASLQCYFLVGGDPKERINYEVELLRDGRNFAHRLVRAYQFKKVICVTTIMLYNAQASRPPPSDDSVSFLENMGNFPELTEMRPAAQLFEHKVVGNFDKYQHLHASWKSPEVLKPFIKRFESGAVEYRFPEDIFDSAEYRGKDKQQHLTKLDYYQRVRRPSSRHTEESEEINDPRFQYVQFAYLTDAYLLLCLPYFHLLPLYCHKFSVSLDHTIHFHKRPNVQEWLALRVTNPRSQNGRHLVHGEYYDSNKEPVASVTQEGLVIYDSPAKLRSRF</sequence>
<keyword evidence="6" id="KW-1185">Reference proteome</keyword>
<evidence type="ECO:0000313" key="6">
    <source>
        <dbReference type="Proteomes" id="UP000054304"/>
    </source>
</evidence>
<dbReference type="AlphaFoldDB" id="A0A0C7N3Y9"/>
<evidence type="ECO:0000256" key="2">
    <source>
        <dbReference type="ARBA" id="ARBA00022801"/>
    </source>
</evidence>
<evidence type="ECO:0000256" key="1">
    <source>
        <dbReference type="ARBA" id="ARBA00006538"/>
    </source>
</evidence>
<evidence type="ECO:0000259" key="4">
    <source>
        <dbReference type="Pfam" id="PF13622"/>
    </source>
</evidence>
<evidence type="ECO:0000259" key="3">
    <source>
        <dbReference type="Pfam" id="PF02551"/>
    </source>
</evidence>
<dbReference type="HOGENOM" id="CLU_032690_2_0_1"/>
<dbReference type="InterPro" id="IPR029069">
    <property type="entry name" value="HotDog_dom_sf"/>
</dbReference>
<feature type="domain" description="Acyl-CoA thioesterase-like N-terminal HotDog" evidence="4">
    <location>
        <begin position="21"/>
        <end position="103"/>
    </location>
</feature>
<proteinExistence type="inferred from homology"/>
<dbReference type="SUPFAM" id="SSF54637">
    <property type="entry name" value="Thioesterase/thiol ester dehydrase-isomerase"/>
    <property type="match status" value="2"/>
</dbReference>
<dbReference type="Gene3D" id="2.40.160.210">
    <property type="entry name" value="Acyl-CoA thioesterase, double hotdog domain"/>
    <property type="match status" value="1"/>
</dbReference>
<dbReference type="Pfam" id="PF02551">
    <property type="entry name" value="Acyl_CoA_thio"/>
    <property type="match status" value="1"/>
</dbReference>
<dbReference type="GO" id="GO:0052816">
    <property type="term" value="F:long-chain fatty acyl-CoA hydrolase activity"/>
    <property type="evidence" value="ECO:0007669"/>
    <property type="project" value="EnsemblFungi"/>
</dbReference>
<gene>
    <name evidence="5" type="ORF">LALA0_S06e01112g</name>
</gene>
<dbReference type="PANTHER" id="PTHR11066:SF34">
    <property type="entry name" value="ACYL-COENZYME A THIOESTERASE 8"/>
    <property type="match status" value="1"/>
</dbReference>
<dbReference type="InterPro" id="IPR049449">
    <property type="entry name" value="TesB_ACOT8-like_N"/>
</dbReference>
<dbReference type="STRING" id="1245769.A0A0C7N3Y9"/>
<dbReference type="Pfam" id="PF13622">
    <property type="entry name" value="4HBT_3"/>
    <property type="match status" value="1"/>
</dbReference>
<dbReference type="GO" id="GO:0005782">
    <property type="term" value="C:peroxisomal matrix"/>
    <property type="evidence" value="ECO:0007669"/>
    <property type="project" value="TreeGrafter"/>
</dbReference>
<accession>A0A0C7N3Y9</accession>
<dbReference type="PANTHER" id="PTHR11066">
    <property type="entry name" value="ACYL-COA THIOESTERASE"/>
    <property type="match status" value="1"/>
</dbReference>
<name>A0A0C7N3Y9_9SACH</name>
<dbReference type="CDD" id="cd03445">
    <property type="entry name" value="Thioesterase_II_repeat2"/>
    <property type="match status" value="1"/>
</dbReference>
<dbReference type="EMBL" id="LN736365">
    <property type="protein sequence ID" value="CEP62676.1"/>
    <property type="molecule type" value="Genomic_DNA"/>
</dbReference>
<dbReference type="Proteomes" id="UP000054304">
    <property type="component" value="Unassembled WGS sequence"/>
</dbReference>
<evidence type="ECO:0000313" key="5">
    <source>
        <dbReference type="EMBL" id="CEP62676.1"/>
    </source>
</evidence>